<reference evidence="1 2" key="1">
    <citation type="submission" date="2019-07" db="EMBL/GenBank/DDBJ databases">
        <title>Rhodococcus cavernicolus sp. nov., isolated from a cave.</title>
        <authorList>
            <person name="Lee S.D."/>
        </authorList>
    </citation>
    <scope>NUCLEOTIDE SEQUENCE [LARGE SCALE GENOMIC DNA]</scope>
    <source>
        <strain evidence="1 2">C1-24</strain>
    </source>
</reference>
<dbReference type="InterPro" id="IPR006311">
    <property type="entry name" value="TAT_signal"/>
</dbReference>
<dbReference type="Proteomes" id="UP000322244">
    <property type="component" value="Unassembled WGS sequence"/>
</dbReference>
<dbReference type="EMBL" id="VLNY01000002">
    <property type="protein sequence ID" value="KAA0024130.1"/>
    <property type="molecule type" value="Genomic_DNA"/>
</dbReference>
<keyword evidence="2" id="KW-1185">Reference proteome</keyword>
<dbReference type="PROSITE" id="PS51318">
    <property type="entry name" value="TAT"/>
    <property type="match status" value="1"/>
</dbReference>
<accession>A0A5A7SDA1</accession>
<dbReference type="OrthoDB" id="9779968at2"/>
<dbReference type="PANTHER" id="PTHR43737:SF1">
    <property type="entry name" value="DUF1501 DOMAIN-CONTAINING PROTEIN"/>
    <property type="match status" value="1"/>
</dbReference>
<name>A0A5A7SDA1_9NOCA</name>
<organism evidence="1 2">
    <name type="scientific">Antrihabitans cavernicola</name>
    <dbReference type="NCBI Taxonomy" id="2495913"/>
    <lineage>
        <taxon>Bacteria</taxon>
        <taxon>Bacillati</taxon>
        <taxon>Actinomycetota</taxon>
        <taxon>Actinomycetes</taxon>
        <taxon>Mycobacteriales</taxon>
        <taxon>Nocardiaceae</taxon>
        <taxon>Antrihabitans</taxon>
    </lineage>
</organism>
<dbReference type="Pfam" id="PF07394">
    <property type="entry name" value="DUF1501"/>
    <property type="match status" value="1"/>
</dbReference>
<dbReference type="PANTHER" id="PTHR43737">
    <property type="entry name" value="BLL7424 PROTEIN"/>
    <property type="match status" value="1"/>
</dbReference>
<evidence type="ECO:0000313" key="1">
    <source>
        <dbReference type="EMBL" id="KAA0024130.1"/>
    </source>
</evidence>
<dbReference type="RefSeq" id="WP_149429290.1">
    <property type="nucleotide sequence ID" value="NZ_VLNY01000002.1"/>
</dbReference>
<protein>
    <submittedName>
        <fullName evidence="1">DUF1501 domain-containing protein</fullName>
    </submittedName>
</protein>
<sequence>MPDFDRRRFLIGSGVIGGLGLLAGGSAITWEQLHSAAQTSPLASGSGVLVLVTLYGGNDGINTLIPYADKAYHDARPELAYNPSEVLHLDDQLGLNPAMKGMAAMWKQRSLAVVRGVGYPQPDHSHFRSMDIWQTASPAEPVKTGWVGRWLDATGDDPLRAVNIGSVLPPLSVGEKATAAALDVGKQPLPSDLAGALAQLAATDAADTSTESAVCASYRAERSVAQTFAPITGHAPAPAKATGGKQRQNELESQLDLVGRCVKAGVPTRVYSVSLNGFDTHADEKGTQQTVLGTLDSAVSKFLADMATDRYGRNVVLMAYSEFGRRVAANASQGTDHGTAGPVFVAGAPVRGGFYGDEPSLTNLDNGDLKSTTDFRDVYHTLLDKVVGTDPTPAVGAGRSDLGFVA</sequence>
<comment type="caution">
    <text evidence="1">The sequence shown here is derived from an EMBL/GenBank/DDBJ whole genome shotgun (WGS) entry which is preliminary data.</text>
</comment>
<dbReference type="AlphaFoldDB" id="A0A5A7SDA1"/>
<proteinExistence type="predicted"/>
<gene>
    <name evidence="1" type="ORF">FOY51_06145</name>
</gene>
<dbReference type="InterPro" id="IPR010869">
    <property type="entry name" value="DUF1501"/>
</dbReference>
<evidence type="ECO:0000313" key="2">
    <source>
        <dbReference type="Proteomes" id="UP000322244"/>
    </source>
</evidence>